<evidence type="ECO:0008006" key="3">
    <source>
        <dbReference type="Google" id="ProtNLM"/>
    </source>
</evidence>
<name>A0ABU1TTT4_9FLAO</name>
<proteinExistence type="predicted"/>
<dbReference type="EMBL" id="JAVDVI010000018">
    <property type="protein sequence ID" value="MDR6969294.1"/>
    <property type="molecule type" value="Genomic_DNA"/>
</dbReference>
<keyword evidence="2" id="KW-1185">Reference proteome</keyword>
<protein>
    <recommendedName>
        <fullName evidence="3">Arm DNA-binding domain-containing protein</fullName>
    </recommendedName>
</protein>
<accession>A0ABU1TTT4</accession>
<gene>
    <name evidence="1" type="ORF">J2X31_003324</name>
</gene>
<evidence type="ECO:0000313" key="2">
    <source>
        <dbReference type="Proteomes" id="UP001255185"/>
    </source>
</evidence>
<comment type="caution">
    <text evidence="1">The sequence shown here is derived from an EMBL/GenBank/DDBJ whole genome shotgun (WGS) entry which is preliminary data.</text>
</comment>
<reference evidence="1 2" key="1">
    <citation type="submission" date="2023-07" db="EMBL/GenBank/DDBJ databases">
        <title>Sorghum-associated microbial communities from plants grown in Nebraska, USA.</title>
        <authorList>
            <person name="Schachtman D."/>
        </authorList>
    </citation>
    <scope>NUCLEOTIDE SEQUENCE [LARGE SCALE GENOMIC DNA]</scope>
    <source>
        <strain evidence="1 2">3773</strain>
    </source>
</reference>
<dbReference type="Proteomes" id="UP001255185">
    <property type="component" value="Unassembled WGS sequence"/>
</dbReference>
<sequence>MFYIEVGGKKYRSILSAKLWTANLVKFELRMGKFQKTNSKYQKAKKIQIPNLKYQI</sequence>
<organism evidence="1 2">
    <name type="scientific">Flavobacterium arsenatis</name>
    <dbReference type="NCBI Taxonomy" id="1484332"/>
    <lineage>
        <taxon>Bacteria</taxon>
        <taxon>Pseudomonadati</taxon>
        <taxon>Bacteroidota</taxon>
        <taxon>Flavobacteriia</taxon>
        <taxon>Flavobacteriales</taxon>
        <taxon>Flavobacteriaceae</taxon>
        <taxon>Flavobacterium</taxon>
    </lineage>
</organism>
<evidence type="ECO:0000313" key="1">
    <source>
        <dbReference type="EMBL" id="MDR6969294.1"/>
    </source>
</evidence>